<dbReference type="AlphaFoldDB" id="A0A835LGL3"/>
<evidence type="ECO:0000313" key="1">
    <source>
        <dbReference type="EMBL" id="KAF9593980.1"/>
    </source>
</evidence>
<accession>A0A835LGL3</accession>
<evidence type="ECO:0008006" key="3">
    <source>
        <dbReference type="Google" id="ProtNLM"/>
    </source>
</evidence>
<organism evidence="1 2">
    <name type="scientific">Coptis chinensis</name>
    <dbReference type="NCBI Taxonomy" id="261450"/>
    <lineage>
        <taxon>Eukaryota</taxon>
        <taxon>Viridiplantae</taxon>
        <taxon>Streptophyta</taxon>
        <taxon>Embryophyta</taxon>
        <taxon>Tracheophyta</taxon>
        <taxon>Spermatophyta</taxon>
        <taxon>Magnoliopsida</taxon>
        <taxon>Ranunculales</taxon>
        <taxon>Ranunculaceae</taxon>
        <taxon>Coptidoideae</taxon>
        <taxon>Coptis</taxon>
    </lineage>
</organism>
<name>A0A835LGL3_9MAGN</name>
<dbReference type="OrthoDB" id="41505at2759"/>
<gene>
    <name evidence="1" type="ORF">IFM89_026651</name>
</gene>
<sequence length="136" mass="15777">MKKKKGKSNTHWVCSHCGESFGQWWGGCRHCGATGTLKVFTEADDFTSKLTGFGSEKGVGSWFHQNHGEMLPQRLTDVNKGINQMTWRIPFVFWFQKRIKRLLLLSLQSVESIFWRPLFARSSYQILKSRKVLTSY</sequence>
<keyword evidence="2" id="KW-1185">Reference proteome</keyword>
<reference evidence="1 2" key="1">
    <citation type="submission" date="2020-10" db="EMBL/GenBank/DDBJ databases">
        <title>The Coptis chinensis genome and diversification of protoberbering-type alkaloids.</title>
        <authorList>
            <person name="Wang B."/>
            <person name="Shu S."/>
            <person name="Song C."/>
            <person name="Liu Y."/>
        </authorList>
    </citation>
    <scope>NUCLEOTIDE SEQUENCE [LARGE SCALE GENOMIC DNA]</scope>
    <source>
        <strain evidence="1">HL-2020</strain>
        <tissue evidence="1">Leaf</tissue>
    </source>
</reference>
<dbReference type="EMBL" id="JADFTS010000008">
    <property type="protein sequence ID" value="KAF9593980.1"/>
    <property type="molecule type" value="Genomic_DNA"/>
</dbReference>
<comment type="caution">
    <text evidence="1">The sequence shown here is derived from an EMBL/GenBank/DDBJ whole genome shotgun (WGS) entry which is preliminary data.</text>
</comment>
<dbReference type="Proteomes" id="UP000631114">
    <property type="component" value="Unassembled WGS sequence"/>
</dbReference>
<proteinExistence type="predicted"/>
<protein>
    <recommendedName>
        <fullName evidence="3">DNA repair protein RadA</fullName>
    </recommendedName>
</protein>
<evidence type="ECO:0000313" key="2">
    <source>
        <dbReference type="Proteomes" id="UP000631114"/>
    </source>
</evidence>